<feature type="signal peptide" evidence="3">
    <location>
        <begin position="1"/>
        <end position="28"/>
    </location>
</feature>
<keyword evidence="1 3" id="KW-0732">Signal</keyword>
<dbReference type="PANTHER" id="PTHR46580:SF2">
    <property type="entry name" value="MAM DOMAIN-CONTAINING PROTEIN"/>
    <property type="match status" value="1"/>
</dbReference>
<proteinExistence type="predicted"/>
<protein>
    <recommendedName>
        <fullName evidence="4">M23ase beta-sheet core domain-containing protein</fullName>
    </recommendedName>
</protein>
<evidence type="ECO:0000313" key="5">
    <source>
        <dbReference type="EMBL" id="SBS71520.1"/>
    </source>
</evidence>
<organism evidence="5">
    <name type="scientific">uncultured Microbacterium sp</name>
    <dbReference type="NCBI Taxonomy" id="191216"/>
    <lineage>
        <taxon>Bacteria</taxon>
        <taxon>Bacillati</taxon>
        <taxon>Actinomycetota</taxon>
        <taxon>Actinomycetes</taxon>
        <taxon>Micrococcales</taxon>
        <taxon>Microbacteriaceae</taxon>
        <taxon>Microbacterium</taxon>
        <taxon>environmental samples</taxon>
    </lineage>
</organism>
<dbReference type="SUPFAM" id="SSF51261">
    <property type="entry name" value="Duplicated hybrid motif"/>
    <property type="match status" value="1"/>
</dbReference>
<accession>A0A1Y5P1V9</accession>
<evidence type="ECO:0000259" key="4">
    <source>
        <dbReference type="Pfam" id="PF01551"/>
    </source>
</evidence>
<dbReference type="PANTHER" id="PTHR46580">
    <property type="entry name" value="SENSOR KINASE-RELATED"/>
    <property type="match status" value="1"/>
</dbReference>
<feature type="compositionally biased region" description="Low complexity" evidence="2">
    <location>
        <begin position="108"/>
        <end position="121"/>
    </location>
</feature>
<name>A0A1Y5P1V9_9MICO</name>
<gene>
    <name evidence="5" type="ORF">MIPYR_20054</name>
</gene>
<dbReference type="SUPFAM" id="SSF69318">
    <property type="entry name" value="Integrin alpha N-terminal domain"/>
    <property type="match status" value="1"/>
</dbReference>
<dbReference type="InterPro" id="IPR013517">
    <property type="entry name" value="FG-GAP"/>
</dbReference>
<dbReference type="Gene3D" id="2.70.70.10">
    <property type="entry name" value="Glucose Permease (Domain IIA)"/>
    <property type="match status" value="1"/>
</dbReference>
<dbReference type="AlphaFoldDB" id="A0A1Y5P1V9"/>
<evidence type="ECO:0000256" key="2">
    <source>
        <dbReference type="SAM" id="MobiDB-lite"/>
    </source>
</evidence>
<dbReference type="InterPro" id="IPR028994">
    <property type="entry name" value="Integrin_alpha_N"/>
</dbReference>
<dbReference type="InterPro" id="IPR011055">
    <property type="entry name" value="Dup_hybrid_motif"/>
</dbReference>
<feature type="domain" description="M23ase beta-sheet core" evidence="4">
    <location>
        <begin position="167"/>
        <end position="249"/>
    </location>
</feature>
<feature type="compositionally biased region" description="Low complexity" evidence="2">
    <location>
        <begin position="38"/>
        <end position="59"/>
    </location>
</feature>
<feature type="chain" id="PRO_5038609804" description="M23ase beta-sheet core domain-containing protein" evidence="3">
    <location>
        <begin position="29"/>
        <end position="725"/>
    </location>
</feature>
<dbReference type="InterPro" id="IPR016047">
    <property type="entry name" value="M23ase_b-sheet_dom"/>
</dbReference>
<dbReference type="Pfam" id="PF01551">
    <property type="entry name" value="Peptidase_M23"/>
    <property type="match status" value="1"/>
</dbReference>
<evidence type="ECO:0000256" key="1">
    <source>
        <dbReference type="ARBA" id="ARBA00022729"/>
    </source>
</evidence>
<dbReference type="Pfam" id="PF13517">
    <property type="entry name" value="FG-GAP_3"/>
    <property type="match status" value="2"/>
</dbReference>
<feature type="region of interest" description="Disordered" evidence="2">
    <location>
        <begin position="30"/>
        <end position="126"/>
    </location>
</feature>
<dbReference type="EMBL" id="FLQR01000006">
    <property type="protein sequence ID" value="SBS71520.1"/>
    <property type="molecule type" value="Genomic_DNA"/>
</dbReference>
<sequence>MRGTKSRIVGLSIAGALALSLVPLPAMPADATSGGAVTTSPAPTATPTATAEPAATATPTPTPTPTPTATAGDLPKPLPTSSPLPGDEDHEHLETDGPTMPLTRELPTRTVDPGVPTVPTTRLSSSYGPQPVFHFPWAPGKRWGASGPHADSDGIHEGAIDFAPLGSSTTVVRAVAAGQVYRVSCAGGWFLGIDHGGGWMSEYYHLRSANSALVGKWVEAGAALGLAGQTLPCGGTPGSSPHVHLSILNEVVDVPSGKRQYIPVSGIQFDRYELYDSSGAYNGVWRDMSGARVLTSERVTCCLTASTRIGPSSPKAVLPDANGNGIDDRAEVNPWDTDLNSDGRADIVAFDTTGVMVSRSTGSVFTTATRALSSFGTETGWSTSTSLRTVMDVTGDGAPDIVGFGGSGVFVARGNGSGGFGSPSRWTTAFSAGSGWSLSGHVRTLADVNGDGLRDIIGFGKYGVSVSLNTGGAFGAPRRWSNAMGGEAAGSWDTTRHQRFVRDVNGDGRADLIGFGASGVQVALSTGDGFAAPRSWSAAFGLDRGWRVDVTPRQLTDMNADGRPDVVGFGRDGVYVALNTGSSFATARRWTTSFGLSSGSRGWQTTRDPRVLADVNGDGRPDIVGLRTGGAWVARNTGSAFTSAARWTTDYGSTEWTLGVMPRGVADVNGDDRADIVGFARHGVHVALSTGSRFGAASHWNAQYGWGKSTGHWLVRTKPRGINAG</sequence>
<reference evidence="5" key="1">
    <citation type="submission" date="2016-03" db="EMBL/GenBank/DDBJ databases">
        <authorList>
            <person name="Ploux O."/>
        </authorList>
    </citation>
    <scope>NUCLEOTIDE SEQUENCE</scope>
    <source>
        <strain evidence="5">UC1</strain>
    </source>
</reference>
<dbReference type="CDD" id="cd12797">
    <property type="entry name" value="M23_peptidase"/>
    <property type="match status" value="1"/>
</dbReference>
<evidence type="ECO:0000256" key="3">
    <source>
        <dbReference type="SAM" id="SignalP"/>
    </source>
</evidence>
<dbReference type="Gene3D" id="2.130.10.130">
    <property type="entry name" value="Integrin alpha, N-terminal"/>
    <property type="match status" value="2"/>
</dbReference>